<name>A0A2K8Z859_9BACT</name>
<evidence type="ECO:0008006" key="3">
    <source>
        <dbReference type="Google" id="ProtNLM"/>
    </source>
</evidence>
<dbReference type="SUPFAM" id="SSF54909">
    <property type="entry name" value="Dimeric alpha+beta barrel"/>
    <property type="match status" value="1"/>
</dbReference>
<dbReference type="KEGG" id="spir:CWM47_31930"/>
<dbReference type="OrthoDB" id="384737at2"/>
<dbReference type="Proteomes" id="UP000232883">
    <property type="component" value="Chromosome"/>
</dbReference>
<dbReference type="Gene3D" id="3.30.70.100">
    <property type="match status" value="1"/>
</dbReference>
<dbReference type="InterPro" id="IPR011008">
    <property type="entry name" value="Dimeric_a/b-barrel"/>
</dbReference>
<dbReference type="EMBL" id="CP025096">
    <property type="protein sequence ID" value="AUD06051.1"/>
    <property type="molecule type" value="Genomic_DNA"/>
</dbReference>
<gene>
    <name evidence="1" type="ORF">CWM47_31930</name>
</gene>
<keyword evidence="2" id="KW-1185">Reference proteome</keyword>
<sequence>MSVKSFFDFKFSADTIGEGLPLAQSIGNDMPPLDGYIGHEVIRDATDANHLMVNTHWTDQQKAEAVLTKYNEDAKIKRAKELLKDGPTGFIGEILD</sequence>
<dbReference type="RefSeq" id="WP_100992602.1">
    <property type="nucleotide sequence ID" value="NZ_CP025096.1"/>
</dbReference>
<organism evidence="1 2">
    <name type="scientific">Spirosoma pollinicola</name>
    <dbReference type="NCBI Taxonomy" id="2057025"/>
    <lineage>
        <taxon>Bacteria</taxon>
        <taxon>Pseudomonadati</taxon>
        <taxon>Bacteroidota</taxon>
        <taxon>Cytophagia</taxon>
        <taxon>Cytophagales</taxon>
        <taxon>Cytophagaceae</taxon>
        <taxon>Spirosoma</taxon>
    </lineage>
</organism>
<reference evidence="1 2" key="1">
    <citation type="submission" date="2017-11" db="EMBL/GenBank/DDBJ databases">
        <title>Taxonomic description and genome sequences of Spirosoma HA7 sp. nov., isolated from pollen microhabitat of Corylus avellana.</title>
        <authorList>
            <person name="Ambika Manirajan B."/>
            <person name="Suarez C."/>
            <person name="Ratering S."/>
            <person name="Geissler-Plaum R."/>
            <person name="Cardinale M."/>
            <person name="Sylvia S."/>
        </authorList>
    </citation>
    <scope>NUCLEOTIDE SEQUENCE [LARGE SCALE GENOMIC DNA]</scope>
    <source>
        <strain evidence="1 2">HA7</strain>
    </source>
</reference>
<evidence type="ECO:0000313" key="1">
    <source>
        <dbReference type="EMBL" id="AUD06051.1"/>
    </source>
</evidence>
<evidence type="ECO:0000313" key="2">
    <source>
        <dbReference type="Proteomes" id="UP000232883"/>
    </source>
</evidence>
<dbReference type="AlphaFoldDB" id="A0A2K8Z859"/>
<proteinExistence type="predicted"/>
<accession>A0A2K8Z859</accession>
<protein>
    <recommendedName>
        <fullName evidence="3">Antibiotic biosynthesis monooxygenase</fullName>
    </recommendedName>
</protein>